<evidence type="ECO:0000256" key="2">
    <source>
        <dbReference type="ARBA" id="ARBA00022475"/>
    </source>
</evidence>
<comment type="caution">
    <text evidence="9">The sequence shown here is derived from an EMBL/GenBank/DDBJ whole genome shotgun (WGS) entry which is preliminary data.</text>
</comment>
<evidence type="ECO:0000256" key="4">
    <source>
        <dbReference type="ARBA" id="ARBA00022692"/>
    </source>
</evidence>
<keyword evidence="5 8" id="KW-1133">Transmembrane helix</keyword>
<feature type="transmembrane region" description="Helical" evidence="8">
    <location>
        <begin position="186"/>
        <end position="209"/>
    </location>
</feature>
<feature type="transmembrane region" description="Helical" evidence="8">
    <location>
        <begin position="302"/>
        <end position="319"/>
    </location>
</feature>
<evidence type="ECO:0000256" key="3">
    <source>
        <dbReference type="ARBA" id="ARBA00022679"/>
    </source>
</evidence>
<feature type="transmembrane region" description="Helical" evidence="8">
    <location>
        <begin position="272"/>
        <end position="296"/>
    </location>
</feature>
<name>A0A6L6JA88_9RHOB</name>
<evidence type="ECO:0000313" key="9">
    <source>
        <dbReference type="EMBL" id="MTH77034.1"/>
    </source>
</evidence>
<keyword evidence="10" id="KW-1185">Reference proteome</keyword>
<organism evidence="9 10">
    <name type="scientific">Paracoccus aestuariivivens</name>
    <dbReference type="NCBI Taxonomy" id="1820333"/>
    <lineage>
        <taxon>Bacteria</taxon>
        <taxon>Pseudomonadati</taxon>
        <taxon>Pseudomonadota</taxon>
        <taxon>Alphaproteobacteria</taxon>
        <taxon>Rhodobacterales</taxon>
        <taxon>Paracoccaceae</taxon>
        <taxon>Paracoccus</taxon>
    </lineage>
</organism>
<protein>
    <submittedName>
        <fullName evidence="9">DUF2029 domain-containing protein</fullName>
    </submittedName>
</protein>
<evidence type="ECO:0000256" key="5">
    <source>
        <dbReference type="ARBA" id="ARBA00022989"/>
    </source>
</evidence>
<keyword evidence="2" id="KW-1003">Cell membrane</keyword>
<feature type="transmembrane region" description="Helical" evidence="8">
    <location>
        <begin position="215"/>
        <end position="234"/>
    </location>
</feature>
<comment type="similarity">
    <text evidence="7">Belongs to the glycosyltransferase 87 family.</text>
</comment>
<sequence>MSWFTSERKSGLPILEITLLFLGTCFFIAFGMVGIGRDGGNFAFDMPYLYVAGDMWEKAISPYSADVFKATMHGIIGTSDGNYAYPPNSSYLSMSLSLGDVSEARLLIGTLNILSLILMVSFVYLGAQATDSESDSSYRLQNVLLAAAVIVGNPFAAHVSWMGQTTLISGAFLLCSWFLADQRRDVLAGVLLALAGFKPQLAILVALWFLLDRRWALLASATVVTLLISAWPMVSTGIQGSWIAWLVGLREYQDTAFNVAGFKHLFGVRSALAQLGVDIPSLAPLGVLGVILLYWQRKAYENIWLVATILGLTFLFVYAHDYDIAPATVLAYPLIRASRGRPALMGLVLFLACVLFFPQRIWEALGVGQFARSRELALMLLMGVYLTLCREPGWRRGLSASA</sequence>
<dbReference type="EMBL" id="WMIE01000001">
    <property type="protein sequence ID" value="MTH77034.1"/>
    <property type="molecule type" value="Genomic_DNA"/>
</dbReference>
<feature type="transmembrane region" description="Helical" evidence="8">
    <location>
        <begin position="138"/>
        <end position="155"/>
    </location>
</feature>
<feature type="transmembrane region" description="Helical" evidence="8">
    <location>
        <begin position="104"/>
        <end position="126"/>
    </location>
</feature>
<keyword evidence="6 8" id="KW-0472">Membrane</keyword>
<dbReference type="GO" id="GO:0016758">
    <property type="term" value="F:hexosyltransferase activity"/>
    <property type="evidence" value="ECO:0007669"/>
    <property type="project" value="InterPro"/>
</dbReference>
<feature type="transmembrane region" description="Helical" evidence="8">
    <location>
        <begin position="12"/>
        <end position="35"/>
    </location>
</feature>
<proteinExistence type="inferred from homology"/>
<reference evidence="9 10" key="1">
    <citation type="submission" date="2019-11" db="EMBL/GenBank/DDBJ databases">
        <authorList>
            <person name="Dong K."/>
        </authorList>
    </citation>
    <scope>NUCLEOTIDE SEQUENCE [LARGE SCALE GENOMIC DNA]</scope>
    <source>
        <strain evidence="9 10">NBRC 111993</strain>
    </source>
</reference>
<keyword evidence="4 8" id="KW-0812">Transmembrane</keyword>
<evidence type="ECO:0000256" key="1">
    <source>
        <dbReference type="ARBA" id="ARBA00004651"/>
    </source>
</evidence>
<dbReference type="OrthoDB" id="582476at2"/>
<dbReference type="Proteomes" id="UP000478183">
    <property type="component" value="Unassembled WGS sequence"/>
</dbReference>
<gene>
    <name evidence="9" type="ORF">GL286_04740</name>
</gene>
<evidence type="ECO:0000256" key="6">
    <source>
        <dbReference type="ARBA" id="ARBA00023136"/>
    </source>
</evidence>
<dbReference type="GO" id="GO:0005886">
    <property type="term" value="C:plasma membrane"/>
    <property type="evidence" value="ECO:0007669"/>
    <property type="project" value="UniProtKB-SubCell"/>
</dbReference>
<comment type="subcellular location">
    <subcellularLocation>
        <location evidence="1">Cell membrane</location>
        <topology evidence="1">Multi-pass membrane protein</topology>
    </subcellularLocation>
</comment>
<keyword evidence="3" id="KW-0808">Transferase</keyword>
<accession>A0A6L6JA88</accession>
<feature type="transmembrane region" description="Helical" evidence="8">
    <location>
        <begin position="340"/>
        <end position="358"/>
    </location>
</feature>
<dbReference type="AlphaFoldDB" id="A0A6L6JA88"/>
<evidence type="ECO:0000313" key="10">
    <source>
        <dbReference type="Proteomes" id="UP000478183"/>
    </source>
</evidence>
<evidence type="ECO:0000256" key="8">
    <source>
        <dbReference type="SAM" id="Phobius"/>
    </source>
</evidence>
<dbReference type="Pfam" id="PF09594">
    <property type="entry name" value="GT87"/>
    <property type="match status" value="1"/>
</dbReference>
<dbReference type="InterPro" id="IPR018584">
    <property type="entry name" value="GT87"/>
</dbReference>
<evidence type="ECO:0000256" key="7">
    <source>
        <dbReference type="ARBA" id="ARBA00024033"/>
    </source>
</evidence>